<keyword evidence="1" id="KW-0547">Nucleotide-binding</keyword>
<dbReference type="Proteomes" id="UP000298416">
    <property type="component" value="Unassembled WGS sequence"/>
</dbReference>
<evidence type="ECO:0000256" key="1">
    <source>
        <dbReference type="ARBA" id="ARBA00022741"/>
    </source>
</evidence>
<evidence type="ECO:0000256" key="3">
    <source>
        <dbReference type="ARBA" id="ARBA00022806"/>
    </source>
</evidence>
<dbReference type="AlphaFoldDB" id="A0A8X8XJX8"/>
<keyword evidence="4" id="KW-0067">ATP-binding</keyword>
<dbReference type="SMART" id="SM00487">
    <property type="entry name" value="DEXDc"/>
    <property type="match status" value="1"/>
</dbReference>
<feature type="domain" description="Helicase ATP-binding" evidence="5">
    <location>
        <begin position="91"/>
        <end position="138"/>
    </location>
</feature>
<dbReference type="GO" id="GO:0005524">
    <property type="term" value="F:ATP binding"/>
    <property type="evidence" value="ECO:0007669"/>
    <property type="project" value="UniProtKB-KW"/>
</dbReference>
<evidence type="ECO:0000313" key="7">
    <source>
        <dbReference type="Proteomes" id="UP000298416"/>
    </source>
</evidence>
<dbReference type="SUPFAM" id="SSF52540">
    <property type="entry name" value="P-loop containing nucleoside triphosphate hydrolases"/>
    <property type="match status" value="1"/>
</dbReference>
<dbReference type="PANTHER" id="PTHR47959:SF24">
    <property type="entry name" value="ATP-DEPENDENT RNA HELICASE"/>
    <property type="match status" value="1"/>
</dbReference>
<dbReference type="EMBL" id="PNBA02000008">
    <property type="protein sequence ID" value="KAG6415785.1"/>
    <property type="molecule type" value="Genomic_DNA"/>
</dbReference>
<proteinExistence type="predicted"/>
<dbReference type="PANTHER" id="PTHR47959">
    <property type="entry name" value="ATP-DEPENDENT RNA HELICASE RHLE-RELATED"/>
    <property type="match status" value="1"/>
</dbReference>
<sequence length="234" mass="25458">MGCLHALATAPTEVRAAAVHKPALIAAAVQWLCNCCPTRIAPPPPPKDDAAAVRCLPPELLPAGARLAEWAVNTCKELKMKHPTPVQYHCIPKILAGQDVLGLAQTGSGKTAAFVLPILQRLAEDPYGVFALVVTPTRDSDSYYDTYRFLKNLTDVDDVLPAYTKLQKVAMDWRIVVPLDTEAILTLPQAAKKLMNALIIRQIHVTQIQFALKALDLIIAHVRKGISVMGGKME</sequence>
<dbReference type="GO" id="GO:0003724">
    <property type="term" value="F:RNA helicase activity"/>
    <property type="evidence" value="ECO:0007669"/>
    <property type="project" value="TreeGrafter"/>
</dbReference>
<gene>
    <name evidence="6" type="ORF">SASPL_123203</name>
</gene>
<dbReference type="PROSITE" id="PS51192">
    <property type="entry name" value="HELICASE_ATP_BIND_1"/>
    <property type="match status" value="1"/>
</dbReference>
<dbReference type="Pfam" id="PF00270">
    <property type="entry name" value="DEAD"/>
    <property type="match status" value="1"/>
</dbReference>
<keyword evidence="7" id="KW-1185">Reference proteome</keyword>
<dbReference type="InterPro" id="IPR050079">
    <property type="entry name" value="DEAD_box_RNA_helicase"/>
</dbReference>
<evidence type="ECO:0000259" key="5">
    <source>
        <dbReference type="PROSITE" id="PS51192"/>
    </source>
</evidence>
<accession>A0A8X8XJX8</accession>
<keyword evidence="3" id="KW-0347">Helicase</keyword>
<comment type="caution">
    <text evidence="6">The sequence shown here is derived from an EMBL/GenBank/DDBJ whole genome shotgun (WGS) entry which is preliminary data.</text>
</comment>
<evidence type="ECO:0000313" key="6">
    <source>
        <dbReference type="EMBL" id="KAG6415785.1"/>
    </source>
</evidence>
<dbReference type="GO" id="GO:0016787">
    <property type="term" value="F:hydrolase activity"/>
    <property type="evidence" value="ECO:0007669"/>
    <property type="project" value="UniProtKB-KW"/>
</dbReference>
<dbReference type="GO" id="GO:0003676">
    <property type="term" value="F:nucleic acid binding"/>
    <property type="evidence" value="ECO:0007669"/>
    <property type="project" value="InterPro"/>
</dbReference>
<dbReference type="InterPro" id="IPR027417">
    <property type="entry name" value="P-loop_NTPase"/>
</dbReference>
<dbReference type="GO" id="GO:0005829">
    <property type="term" value="C:cytosol"/>
    <property type="evidence" value="ECO:0007669"/>
    <property type="project" value="TreeGrafter"/>
</dbReference>
<evidence type="ECO:0000256" key="2">
    <source>
        <dbReference type="ARBA" id="ARBA00022801"/>
    </source>
</evidence>
<dbReference type="InterPro" id="IPR014001">
    <property type="entry name" value="Helicase_ATP-bd"/>
</dbReference>
<reference evidence="6" key="1">
    <citation type="submission" date="2018-01" db="EMBL/GenBank/DDBJ databases">
        <authorList>
            <person name="Mao J.F."/>
        </authorList>
    </citation>
    <scope>NUCLEOTIDE SEQUENCE</scope>
    <source>
        <strain evidence="6">Huo1</strain>
        <tissue evidence="6">Leaf</tissue>
    </source>
</reference>
<reference evidence="6" key="2">
    <citation type="submission" date="2020-08" db="EMBL/GenBank/DDBJ databases">
        <title>Plant Genome Project.</title>
        <authorList>
            <person name="Zhang R.-G."/>
        </authorList>
    </citation>
    <scope>NUCLEOTIDE SEQUENCE</scope>
    <source>
        <strain evidence="6">Huo1</strain>
        <tissue evidence="6">Leaf</tissue>
    </source>
</reference>
<dbReference type="InterPro" id="IPR011545">
    <property type="entry name" value="DEAD/DEAH_box_helicase_dom"/>
</dbReference>
<protein>
    <recommendedName>
        <fullName evidence="5">Helicase ATP-binding domain-containing protein</fullName>
    </recommendedName>
</protein>
<keyword evidence="2" id="KW-0378">Hydrolase</keyword>
<evidence type="ECO:0000256" key="4">
    <source>
        <dbReference type="ARBA" id="ARBA00022840"/>
    </source>
</evidence>
<dbReference type="Gene3D" id="3.40.50.300">
    <property type="entry name" value="P-loop containing nucleotide triphosphate hydrolases"/>
    <property type="match status" value="1"/>
</dbReference>
<organism evidence="6">
    <name type="scientific">Salvia splendens</name>
    <name type="common">Scarlet sage</name>
    <dbReference type="NCBI Taxonomy" id="180675"/>
    <lineage>
        <taxon>Eukaryota</taxon>
        <taxon>Viridiplantae</taxon>
        <taxon>Streptophyta</taxon>
        <taxon>Embryophyta</taxon>
        <taxon>Tracheophyta</taxon>
        <taxon>Spermatophyta</taxon>
        <taxon>Magnoliopsida</taxon>
        <taxon>eudicotyledons</taxon>
        <taxon>Gunneridae</taxon>
        <taxon>Pentapetalae</taxon>
        <taxon>asterids</taxon>
        <taxon>lamiids</taxon>
        <taxon>Lamiales</taxon>
        <taxon>Lamiaceae</taxon>
        <taxon>Nepetoideae</taxon>
        <taxon>Mentheae</taxon>
        <taxon>Salviinae</taxon>
        <taxon>Salvia</taxon>
        <taxon>Salvia subgen. Calosphace</taxon>
        <taxon>core Calosphace</taxon>
    </lineage>
</organism>
<name>A0A8X8XJX8_SALSN</name>